<dbReference type="Proteomes" id="UP001066276">
    <property type="component" value="Chromosome 3_1"/>
</dbReference>
<feature type="region of interest" description="Disordered" evidence="1">
    <location>
        <begin position="1"/>
        <end position="40"/>
    </location>
</feature>
<reference evidence="2" key="1">
    <citation type="journal article" date="2022" name="bioRxiv">
        <title>Sequencing and chromosome-scale assembly of the giantPleurodeles waltlgenome.</title>
        <authorList>
            <person name="Brown T."/>
            <person name="Elewa A."/>
            <person name="Iarovenko S."/>
            <person name="Subramanian E."/>
            <person name="Araus A.J."/>
            <person name="Petzold A."/>
            <person name="Susuki M."/>
            <person name="Suzuki K.-i.T."/>
            <person name="Hayashi T."/>
            <person name="Toyoda A."/>
            <person name="Oliveira C."/>
            <person name="Osipova E."/>
            <person name="Leigh N.D."/>
            <person name="Simon A."/>
            <person name="Yun M.H."/>
        </authorList>
    </citation>
    <scope>NUCLEOTIDE SEQUENCE</scope>
    <source>
        <strain evidence="2">20211129_DDA</strain>
        <tissue evidence="2">Liver</tissue>
    </source>
</reference>
<protein>
    <submittedName>
        <fullName evidence="2">Uncharacterized protein</fullName>
    </submittedName>
</protein>
<comment type="caution">
    <text evidence="2">The sequence shown here is derived from an EMBL/GenBank/DDBJ whole genome shotgun (WGS) entry which is preliminary data.</text>
</comment>
<gene>
    <name evidence="2" type="ORF">NDU88_002011</name>
</gene>
<organism evidence="2 3">
    <name type="scientific">Pleurodeles waltl</name>
    <name type="common">Iberian ribbed newt</name>
    <dbReference type="NCBI Taxonomy" id="8319"/>
    <lineage>
        <taxon>Eukaryota</taxon>
        <taxon>Metazoa</taxon>
        <taxon>Chordata</taxon>
        <taxon>Craniata</taxon>
        <taxon>Vertebrata</taxon>
        <taxon>Euteleostomi</taxon>
        <taxon>Amphibia</taxon>
        <taxon>Batrachia</taxon>
        <taxon>Caudata</taxon>
        <taxon>Salamandroidea</taxon>
        <taxon>Salamandridae</taxon>
        <taxon>Pleurodelinae</taxon>
        <taxon>Pleurodeles</taxon>
    </lineage>
</organism>
<dbReference type="AlphaFoldDB" id="A0AAV7U8H5"/>
<evidence type="ECO:0000313" key="2">
    <source>
        <dbReference type="EMBL" id="KAJ1185217.1"/>
    </source>
</evidence>
<evidence type="ECO:0000313" key="3">
    <source>
        <dbReference type="Proteomes" id="UP001066276"/>
    </source>
</evidence>
<sequence>MAWKSDEEGVLLAALHGAEESRDPKPLTRQTGEPRHVPGGTWLTQGFGSLFLIPLHNEVSSGEKRG</sequence>
<evidence type="ECO:0000256" key="1">
    <source>
        <dbReference type="SAM" id="MobiDB-lite"/>
    </source>
</evidence>
<proteinExistence type="predicted"/>
<accession>A0AAV7U8H5</accession>
<name>A0AAV7U8H5_PLEWA</name>
<dbReference type="EMBL" id="JANPWB010000005">
    <property type="protein sequence ID" value="KAJ1185217.1"/>
    <property type="molecule type" value="Genomic_DNA"/>
</dbReference>
<feature type="compositionally biased region" description="Basic and acidic residues" evidence="1">
    <location>
        <begin position="17"/>
        <end position="36"/>
    </location>
</feature>
<keyword evidence="3" id="KW-1185">Reference proteome</keyword>